<dbReference type="EMBL" id="VSRR010033894">
    <property type="protein sequence ID" value="MPC71983.1"/>
    <property type="molecule type" value="Genomic_DNA"/>
</dbReference>
<evidence type="ECO:0000313" key="1">
    <source>
        <dbReference type="EMBL" id="MPC71983.1"/>
    </source>
</evidence>
<dbReference type="AlphaFoldDB" id="A0A5B7HPB6"/>
<gene>
    <name evidence="1" type="ORF">E2C01_066275</name>
</gene>
<proteinExistence type="predicted"/>
<reference evidence="1 2" key="1">
    <citation type="submission" date="2019-05" db="EMBL/GenBank/DDBJ databases">
        <title>Another draft genome of Portunus trituberculatus and its Hox gene families provides insights of decapod evolution.</title>
        <authorList>
            <person name="Jeong J.-H."/>
            <person name="Song I."/>
            <person name="Kim S."/>
            <person name="Choi T."/>
            <person name="Kim D."/>
            <person name="Ryu S."/>
            <person name="Kim W."/>
        </authorList>
    </citation>
    <scope>NUCLEOTIDE SEQUENCE [LARGE SCALE GENOMIC DNA]</scope>
    <source>
        <tissue evidence="1">Muscle</tissue>
    </source>
</reference>
<keyword evidence="2" id="KW-1185">Reference proteome</keyword>
<evidence type="ECO:0000313" key="2">
    <source>
        <dbReference type="Proteomes" id="UP000324222"/>
    </source>
</evidence>
<protein>
    <submittedName>
        <fullName evidence="1">Uncharacterized protein</fullName>
    </submittedName>
</protein>
<dbReference type="Proteomes" id="UP000324222">
    <property type="component" value="Unassembled WGS sequence"/>
</dbReference>
<sequence length="114" mass="12738">MPHQCGLPPSPALFTNKWKMSKEGPAESYLALPTTLTMITPYLPSISPHWLPDTKRPLSRWVEACCATHGYGISSPLTHPSQSMPDDTQTWSCHSRPQELTVIIRLLSSPWSKP</sequence>
<organism evidence="1 2">
    <name type="scientific">Portunus trituberculatus</name>
    <name type="common">Swimming crab</name>
    <name type="synonym">Neptunus trituberculatus</name>
    <dbReference type="NCBI Taxonomy" id="210409"/>
    <lineage>
        <taxon>Eukaryota</taxon>
        <taxon>Metazoa</taxon>
        <taxon>Ecdysozoa</taxon>
        <taxon>Arthropoda</taxon>
        <taxon>Crustacea</taxon>
        <taxon>Multicrustacea</taxon>
        <taxon>Malacostraca</taxon>
        <taxon>Eumalacostraca</taxon>
        <taxon>Eucarida</taxon>
        <taxon>Decapoda</taxon>
        <taxon>Pleocyemata</taxon>
        <taxon>Brachyura</taxon>
        <taxon>Eubrachyura</taxon>
        <taxon>Portunoidea</taxon>
        <taxon>Portunidae</taxon>
        <taxon>Portuninae</taxon>
        <taxon>Portunus</taxon>
    </lineage>
</organism>
<name>A0A5B7HPB6_PORTR</name>
<accession>A0A5B7HPB6</accession>
<comment type="caution">
    <text evidence="1">The sequence shown here is derived from an EMBL/GenBank/DDBJ whole genome shotgun (WGS) entry which is preliminary data.</text>
</comment>